<dbReference type="InterPro" id="IPR036465">
    <property type="entry name" value="vWFA_dom_sf"/>
</dbReference>
<dbReference type="PANTHER" id="PTHR45737:SF4">
    <property type="entry name" value="VON WILLEBRAND DOMAIN PROTEIN (AFU_ORTHOLOGUE AFUA_4G01160)"/>
    <property type="match status" value="1"/>
</dbReference>
<evidence type="ECO:0000259" key="3">
    <source>
        <dbReference type="PROSITE" id="PS51468"/>
    </source>
</evidence>
<dbReference type="InterPro" id="IPR002035">
    <property type="entry name" value="VWF_A"/>
</dbReference>
<keyword evidence="5" id="KW-1185">Reference proteome</keyword>
<reference evidence="4" key="1">
    <citation type="submission" date="2021-04" db="EMBL/GenBank/DDBJ databases">
        <title>Draft genome of Fusarium avenaceum strain F156N33, isolated from an atmospheric sample in Virginia.</title>
        <authorList>
            <person name="Yang S."/>
            <person name="Vinatzer B.A."/>
            <person name="Coleman J."/>
        </authorList>
    </citation>
    <scope>NUCLEOTIDE SEQUENCE</scope>
    <source>
        <strain evidence="4">F156N33</strain>
    </source>
</reference>
<dbReference type="Proteomes" id="UP000782241">
    <property type="component" value="Unassembled WGS sequence"/>
</dbReference>
<dbReference type="Gene3D" id="3.40.50.410">
    <property type="entry name" value="von Willebrand factor, type A domain"/>
    <property type="match status" value="1"/>
</dbReference>
<dbReference type="SMART" id="SM00609">
    <property type="entry name" value="VIT"/>
    <property type="match status" value="1"/>
</dbReference>
<dbReference type="PANTHER" id="PTHR45737">
    <property type="entry name" value="VON WILLEBRAND FACTOR A DOMAIN-CONTAINING PROTEIN 5A"/>
    <property type="match status" value="1"/>
</dbReference>
<name>A0A9P7KPV5_9HYPO</name>
<dbReference type="Pfam" id="PF13768">
    <property type="entry name" value="VWA_3"/>
    <property type="match status" value="1"/>
</dbReference>
<accession>A0A9P7KPV5</accession>
<comment type="caution">
    <text evidence="4">The sequence shown here is derived from an EMBL/GenBank/DDBJ whole genome shotgun (WGS) entry which is preliminary data.</text>
</comment>
<protein>
    <submittedName>
        <fullName evidence="4">Uncharacterized protein</fullName>
    </submittedName>
</protein>
<proteinExistence type="predicted"/>
<evidence type="ECO:0000313" key="4">
    <source>
        <dbReference type="EMBL" id="KAG5654841.1"/>
    </source>
</evidence>
<feature type="region of interest" description="Disordered" evidence="1">
    <location>
        <begin position="752"/>
        <end position="773"/>
    </location>
</feature>
<dbReference type="PROSITE" id="PS50234">
    <property type="entry name" value="VWFA"/>
    <property type="match status" value="1"/>
</dbReference>
<organism evidence="4 5">
    <name type="scientific">Fusarium avenaceum</name>
    <dbReference type="NCBI Taxonomy" id="40199"/>
    <lineage>
        <taxon>Eukaryota</taxon>
        <taxon>Fungi</taxon>
        <taxon>Dikarya</taxon>
        <taxon>Ascomycota</taxon>
        <taxon>Pezizomycotina</taxon>
        <taxon>Sordariomycetes</taxon>
        <taxon>Hypocreomycetidae</taxon>
        <taxon>Hypocreales</taxon>
        <taxon>Nectriaceae</taxon>
        <taxon>Fusarium</taxon>
        <taxon>Fusarium tricinctum species complex</taxon>
    </lineage>
</organism>
<evidence type="ECO:0000313" key="5">
    <source>
        <dbReference type="Proteomes" id="UP000782241"/>
    </source>
</evidence>
<dbReference type="SMART" id="SM00327">
    <property type="entry name" value="VWA"/>
    <property type="match status" value="1"/>
</dbReference>
<dbReference type="SUPFAM" id="SSF53300">
    <property type="entry name" value="vWA-like"/>
    <property type="match status" value="1"/>
</dbReference>
<feature type="domain" description="VWFA" evidence="2">
    <location>
        <begin position="390"/>
        <end position="573"/>
    </location>
</feature>
<dbReference type="Pfam" id="PF08487">
    <property type="entry name" value="VIT"/>
    <property type="match status" value="1"/>
</dbReference>
<dbReference type="EMBL" id="JAGPUO010000048">
    <property type="protein sequence ID" value="KAG5654841.1"/>
    <property type="molecule type" value="Genomic_DNA"/>
</dbReference>
<feature type="compositionally biased region" description="Basic residues" evidence="1">
    <location>
        <begin position="39"/>
        <end position="49"/>
    </location>
</feature>
<gene>
    <name evidence="4" type="ORF">KAF25_009218</name>
</gene>
<dbReference type="InterPro" id="IPR013694">
    <property type="entry name" value="VIT"/>
</dbReference>
<feature type="region of interest" description="Disordered" evidence="1">
    <location>
        <begin position="27"/>
        <end position="50"/>
    </location>
</feature>
<sequence>MSSRHFPTNRIPCGVIFSAPGNLLKIPEGGWGDDPPINRSKRPSKNHTKRGIDSFPVFSLSTAMPIHEPYDSYALFAQDKGYKGYKTASSPPPALPEGPQDQHIAGTTLCLPVLNVSLTATVDGTIAHVELVQSFDNPSDTIIDTAKHIFPLYDRAVITSFECTIGDERRVIGIVKPKAQARQDFEEAVRDRVKAPAILEEHTPEIFETSLGNIPAETTVEIKITYVQELKVVMMETEATEGIALTIPLSIAPRYSKSPVPWDTASKLRDEKLDIRVRLVDNGRVNHEGCKAESDHCVEFEGYKTAKYSHESAIDATEASGTYSVWHHQSLSPVLKEDFVFIIQMQEGHHIGSRAVACTADSNGLGAMVLSIRPNDLFRNAIIPKSFTGEILFLLDRSGSMDYGHHAEVSKIAVMREAMLLALTGIPTTCIFNVISWGSATVGLWGNSKPASEENIREAKDYVSHIKADMGGTNLLRALEAVVRRLDQQRGPTQIIVLTDGELEPEESIQFIWKKRQLLGNSIRFFALGIGDEVSHRLVESIAECGGGHSDVVHTTKTPRWHDRLNRLVKSALQPNSWSYDISLGSEFERQSLVVDELVDESSLASGKVLYFQAPFPTLPLHPFIFSSVFFLVNLRHGGALPRAVTITTTTPESKKRSYELPIQLATSGEEAIRCLMAKSVLLDLEAEMKRGATGKHVARANAEEIGMMYSITSKWTSFVAVAENEPTQAEEEQKMNHYKALFDEMNVEQLSPYAGTDNSPSPPSLRTKFRRDVPSRNTASSHSWIHTSYACLCESSDSDESIIRYDAIGDGDNALQKAEDYNTAESRQTSQVVVRELSKPLHITIMDAPLEFGSQNSFGSPPHPPPYPLVVDNPLDWQFAIECQDGSGLFDFSEDVRERLHLHFCPGAATELNSKIAKLLKKYITPDSDEDELCSRMFDKLMMIECYKTHLAQEGDIWDMFINKAWDALLEVLQLSEDDRALEELKGFLRATMAHAHYMAAIGIKELENDKECGNLACCPVCDTAWLTAREFICPFDHESETDVDEFRNWEDFWGHQIQKGHVVCPH</sequence>
<dbReference type="AlphaFoldDB" id="A0A9P7KPV5"/>
<dbReference type="PROSITE" id="PS51468">
    <property type="entry name" value="VIT"/>
    <property type="match status" value="1"/>
</dbReference>
<evidence type="ECO:0000256" key="1">
    <source>
        <dbReference type="SAM" id="MobiDB-lite"/>
    </source>
</evidence>
<feature type="domain" description="VIT" evidence="3">
    <location>
        <begin position="97"/>
        <end position="228"/>
    </location>
</feature>
<evidence type="ECO:0000259" key="2">
    <source>
        <dbReference type="PROSITE" id="PS50234"/>
    </source>
</evidence>